<dbReference type="Proteomes" id="UP000285060">
    <property type="component" value="Unassembled WGS sequence"/>
</dbReference>
<dbReference type="InterPro" id="IPR011009">
    <property type="entry name" value="Kinase-like_dom_sf"/>
</dbReference>
<dbReference type="VEuPathDB" id="FungiDB:H310_07794"/>
<sequence>MAAPSAPCELLEKLSTLLLRLTPPSRTCDSIKAFAAQLDPNGGFIPPTCAAGEVCKQLTEVLTSQGVVGCVFKPNESSRGCNLELLTSETSNNSVTIVIAVCCVLVVVAVVAAILIVKRKTRRRKLSLASTPRPDDLHGVYVAAPADAKPTPPQAPFPYGRLSCPTFSGELNLYDLQSFYLEFEQVEIIKPLAQGAFGEVLLGRYKDRQVAVKTLKLANSAQDVQFFIWEILLLSKIECPYVVQFIGVTWKESPSGIMLVTEFMDGGDLRSVLDANATSHRFSWRDKLECALHVAEGLVYLHSLDPKVIHRDLKSRNVMLDSVAGAKITDFGVARETNDATMTVGIGTYRWMAPEVLVDGHYSESADIFSFGVILAELSTEIVPYTDLSLTDASIISRVMTGDLRPTFHATQSPAWFLELGAKCLAFDANDRPAAAAVAYTLRKGLKDAPETFDCDAAFSSIRTSANFEVYQPCAYLKTLWDKKVNSTQMQREDCTNPDCQQFINSHEITFGLSNTVCSIVDVATGKSVDMRAFGSMCGTVRATVRPMATSGSSSSTVVVVVIVAGVIVVLLVGAMLWRHHKRSSQTKLDTGGFVMLEEEPSAANTAVDHACSAKQIKASTMASSSSSTAHSTTLLSEAGVELGPLALYQVRRMDLIIDGSLQHRGRTFDVRRANYMGRAVALKTCRDIQHIHAFVSEMKLLSTYVPCPWSLYRALCMSSLDCPYIVQFVGVWWGKFAADLTLVTEYMDGGNLQDALLRASNQQLPQQKLSWGTKLSIALDVVDALVYLHSLETKVLHRNLSSHHVLLKSGDAHQPLVAKLQGFYHAREIQFDGMTVTAGVGAQLYTAPEVLQDGHYDDSADLFSYGVLLSELSTEKPPYHDLCTPSGKPLSEAALLSGIMAGSLQPAFALDCPPWFVQLGRDCMAVDPAVRPSAAKVSYRLNQWIG</sequence>
<dbReference type="PROSITE" id="PS00108">
    <property type="entry name" value="PROTEIN_KINASE_ST"/>
    <property type="match status" value="1"/>
</dbReference>
<dbReference type="EMBL" id="QUSY01000527">
    <property type="protein sequence ID" value="RHY28786.1"/>
    <property type="molecule type" value="Genomic_DNA"/>
</dbReference>
<dbReference type="AlphaFoldDB" id="A0A418ATS0"/>
<dbReference type="InterPro" id="IPR008271">
    <property type="entry name" value="Ser/Thr_kinase_AS"/>
</dbReference>
<dbReference type="InterPro" id="IPR051681">
    <property type="entry name" value="Ser/Thr_Kinases-Pseudokinases"/>
</dbReference>
<organism evidence="3 4">
    <name type="scientific">Aphanomyces invadans</name>
    <dbReference type="NCBI Taxonomy" id="157072"/>
    <lineage>
        <taxon>Eukaryota</taxon>
        <taxon>Sar</taxon>
        <taxon>Stramenopiles</taxon>
        <taxon>Oomycota</taxon>
        <taxon>Saprolegniomycetes</taxon>
        <taxon>Saprolegniales</taxon>
        <taxon>Verrucalvaceae</taxon>
        <taxon>Aphanomyces</taxon>
    </lineage>
</organism>
<feature type="transmembrane region" description="Helical" evidence="1">
    <location>
        <begin position="95"/>
        <end position="117"/>
    </location>
</feature>
<evidence type="ECO:0000256" key="1">
    <source>
        <dbReference type="SAM" id="Phobius"/>
    </source>
</evidence>
<dbReference type="SUPFAM" id="SSF56112">
    <property type="entry name" value="Protein kinase-like (PK-like)"/>
    <property type="match status" value="2"/>
</dbReference>
<evidence type="ECO:0000259" key="2">
    <source>
        <dbReference type="PROSITE" id="PS50011"/>
    </source>
</evidence>
<dbReference type="Gene3D" id="1.10.510.10">
    <property type="entry name" value="Transferase(Phosphotransferase) domain 1"/>
    <property type="match status" value="2"/>
</dbReference>
<gene>
    <name evidence="3" type="ORF">DYB32_005704</name>
</gene>
<name>A0A418ATS0_9STRA</name>
<keyword evidence="1" id="KW-0812">Transmembrane</keyword>
<dbReference type="InterPro" id="IPR000719">
    <property type="entry name" value="Prot_kinase_dom"/>
</dbReference>
<comment type="caution">
    <text evidence="3">The sequence shown here is derived from an EMBL/GenBank/DDBJ whole genome shotgun (WGS) entry which is preliminary data.</text>
</comment>
<keyword evidence="1" id="KW-1133">Transmembrane helix</keyword>
<keyword evidence="1" id="KW-0472">Membrane</keyword>
<dbReference type="GO" id="GO:0005524">
    <property type="term" value="F:ATP binding"/>
    <property type="evidence" value="ECO:0007669"/>
    <property type="project" value="InterPro"/>
</dbReference>
<feature type="transmembrane region" description="Helical" evidence="1">
    <location>
        <begin position="556"/>
        <end position="578"/>
    </location>
</feature>
<dbReference type="GO" id="GO:0004674">
    <property type="term" value="F:protein serine/threonine kinase activity"/>
    <property type="evidence" value="ECO:0007669"/>
    <property type="project" value="TreeGrafter"/>
</dbReference>
<dbReference type="InterPro" id="IPR001245">
    <property type="entry name" value="Ser-Thr/Tyr_kinase_cat_dom"/>
</dbReference>
<keyword evidence="4" id="KW-1185">Reference proteome</keyword>
<evidence type="ECO:0000313" key="3">
    <source>
        <dbReference type="EMBL" id="RHY28786.1"/>
    </source>
</evidence>
<dbReference type="VEuPathDB" id="FungiDB:H310_07795"/>
<evidence type="ECO:0000313" key="4">
    <source>
        <dbReference type="Proteomes" id="UP000285060"/>
    </source>
</evidence>
<dbReference type="PROSITE" id="PS50011">
    <property type="entry name" value="PROTEIN_KINASE_DOM"/>
    <property type="match status" value="2"/>
</dbReference>
<reference evidence="3 4" key="1">
    <citation type="submission" date="2018-08" db="EMBL/GenBank/DDBJ databases">
        <title>Aphanomyces genome sequencing and annotation.</title>
        <authorList>
            <person name="Minardi D."/>
            <person name="Oidtmann B."/>
            <person name="Van Der Giezen M."/>
            <person name="Studholme D.J."/>
        </authorList>
    </citation>
    <scope>NUCLEOTIDE SEQUENCE [LARGE SCALE GENOMIC DNA]</scope>
    <source>
        <strain evidence="3 4">NJM0002</strain>
    </source>
</reference>
<dbReference type="Gene3D" id="3.30.200.20">
    <property type="entry name" value="Phosphorylase Kinase, domain 1"/>
    <property type="match status" value="2"/>
</dbReference>
<protein>
    <recommendedName>
        <fullName evidence="2">Protein kinase domain-containing protein</fullName>
    </recommendedName>
</protein>
<feature type="domain" description="Protein kinase" evidence="2">
    <location>
        <begin position="186"/>
        <end position="446"/>
    </location>
</feature>
<dbReference type="PANTHER" id="PTHR44329:SF214">
    <property type="entry name" value="PROTEIN KINASE DOMAIN-CONTAINING PROTEIN"/>
    <property type="match status" value="1"/>
</dbReference>
<dbReference type="SMART" id="SM00220">
    <property type="entry name" value="S_TKc"/>
    <property type="match status" value="2"/>
</dbReference>
<proteinExistence type="predicted"/>
<dbReference type="Pfam" id="PF07714">
    <property type="entry name" value="PK_Tyr_Ser-Thr"/>
    <property type="match status" value="2"/>
</dbReference>
<feature type="domain" description="Protein kinase" evidence="2">
    <location>
        <begin position="657"/>
        <end position="946"/>
    </location>
</feature>
<dbReference type="PANTHER" id="PTHR44329">
    <property type="entry name" value="SERINE/THREONINE-PROTEIN KINASE TNNI3K-RELATED"/>
    <property type="match status" value="1"/>
</dbReference>
<accession>A0A418ATS0</accession>